<comment type="caution">
    <text evidence="1">The sequence shown here is derived from an EMBL/GenBank/DDBJ whole genome shotgun (WGS) entry which is preliminary data.</text>
</comment>
<name>A0AAW0ERI5_9TRYP</name>
<sequence length="180" mass="19866">MRGDEPLQLPKGAAAQLKTWYAQATKNAPRRIEPLPANSHRFDLFTDATLEGWGAVCIDHETKRCLIAGSRWGVQAHNINGAETRAISCAFSAFRGFLRPGARIDLHIDNTSAPSAVRKGFARSHAINAELRHFLVGLPFHVSATSIRSADNPADLPSRHPLYQTKMSNMRHGNWDSMKG</sequence>
<dbReference type="AlphaFoldDB" id="A0AAW0ERI5"/>
<organism evidence="1 2">
    <name type="scientific">Novymonas esmeraldas</name>
    <dbReference type="NCBI Taxonomy" id="1808958"/>
    <lineage>
        <taxon>Eukaryota</taxon>
        <taxon>Discoba</taxon>
        <taxon>Euglenozoa</taxon>
        <taxon>Kinetoplastea</taxon>
        <taxon>Metakinetoplastina</taxon>
        <taxon>Trypanosomatida</taxon>
        <taxon>Trypanosomatidae</taxon>
        <taxon>Novymonas</taxon>
    </lineage>
</organism>
<accession>A0AAW0ERI5</accession>
<reference evidence="1 2" key="1">
    <citation type="journal article" date="2021" name="MBio">
        <title>A New Model Trypanosomatid, Novymonas esmeraldas: Genomic Perception of Its 'Candidatus Pandoraea novymonadis' Endosymbiont.</title>
        <authorList>
            <person name="Zakharova A."/>
            <person name="Saura A."/>
            <person name="Butenko A."/>
            <person name="Podesvova L."/>
            <person name="Warmusova S."/>
            <person name="Kostygov A.Y."/>
            <person name="Nenarokova A."/>
            <person name="Lukes J."/>
            <person name="Opperdoes F.R."/>
            <person name="Yurchenko V."/>
        </authorList>
    </citation>
    <scope>NUCLEOTIDE SEQUENCE [LARGE SCALE GENOMIC DNA]</scope>
    <source>
        <strain evidence="1 2">E262AT.01</strain>
    </source>
</reference>
<proteinExistence type="predicted"/>
<keyword evidence="2" id="KW-1185">Reference proteome</keyword>
<evidence type="ECO:0000313" key="1">
    <source>
        <dbReference type="EMBL" id="KAK7196772.1"/>
    </source>
</evidence>
<evidence type="ECO:0000313" key="2">
    <source>
        <dbReference type="Proteomes" id="UP001430356"/>
    </source>
</evidence>
<dbReference type="Proteomes" id="UP001430356">
    <property type="component" value="Unassembled WGS sequence"/>
</dbReference>
<dbReference type="EMBL" id="JAECZO010000085">
    <property type="protein sequence ID" value="KAK7196772.1"/>
    <property type="molecule type" value="Genomic_DNA"/>
</dbReference>
<protein>
    <submittedName>
        <fullName evidence="1">Uncharacterized protein</fullName>
    </submittedName>
</protein>
<gene>
    <name evidence="1" type="ORF">NESM_000617200</name>
</gene>